<protein>
    <recommendedName>
        <fullName evidence="9">B box-type domain-containing protein</fullName>
    </recommendedName>
</protein>
<dbReference type="Proteomes" id="UP000198341">
    <property type="component" value="Chromosome 1"/>
</dbReference>
<evidence type="ECO:0000313" key="10">
    <source>
        <dbReference type="EMBL" id="CCO13974.1"/>
    </source>
</evidence>
<sequence>MKLKCEICPQQATYVVGCGNKAACNGCVKTKKCNPSQERATEITQQDAQAMPCDICKSNPVSVVCHEDRAFLCTNCDLKIHSANDFAGHHQRFAFTAAKMAIPEGVSKVKPATPAHVPITIRTNKRKNIAQSNNNNTNTNNKNNNIKEEEEEQHFFDEDCHVVPEYVPVELIDANDVEQVSELYSSVNTGVEFFPSAAATTANVYVPTAKSQKRSSFEDFLGEFIGYEETIDDAIVPTF</sequence>
<reference evidence="10 11" key="1">
    <citation type="submission" date="2011-10" db="EMBL/GenBank/DDBJ databases">
        <authorList>
            <person name="Genoscope - CEA"/>
        </authorList>
    </citation>
    <scope>NUCLEOTIDE SEQUENCE [LARGE SCALE GENOMIC DNA]</scope>
    <source>
        <strain evidence="10 11">RCC 1105</strain>
    </source>
</reference>
<dbReference type="SMART" id="SM00336">
    <property type="entry name" value="BBOX"/>
    <property type="match status" value="1"/>
</dbReference>
<evidence type="ECO:0000256" key="3">
    <source>
        <dbReference type="ARBA" id="ARBA00022737"/>
    </source>
</evidence>
<accession>K8E8S9</accession>
<evidence type="ECO:0000256" key="6">
    <source>
        <dbReference type="ARBA" id="ARBA00023163"/>
    </source>
</evidence>
<evidence type="ECO:0000256" key="1">
    <source>
        <dbReference type="ARBA" id="ARBA00004123"/>
    </source>
</evidence>
<dbReference type="Pfam" id="PF00643">
    <property type="entry name" value="zf-B_box"/>
    <property type="match status" value="1"/>
</dbReference>
<dbReference type="STRING" id="41875.K8E8S9"/>
<keyword evidence="11" id="KW-1185">Reference proteome</keyword>
<evidence type="ECO:0000256" key="5">
    <source>
        <dbReference type="ARBA" id="ARBA00023015"/>
    </source>
</evidence>
<keyword evidence="2" id="KW-0479">Metal-binding</keyword>
<dbReference type="GeneID" id="19018284"/>
<dbReference type="GO" id="GO:0005634">
    <property type="term" value="C:nucleus"/>
    <property type="evidence" value="ECO:0007669"/>
    <property type="project" value="UniProtKB-SubCell"/>
</dbReference>
<dbReference type="eggNOG" id="ENOG502QT4C">
    <property type="taxonomic scope" value="Eukaryota"/>
</dbReference>
<gene>
    <name evidence="10" type="ORF">Bathy01g05490</name>
</gene>
<dbReference type="OrthoDB" id="495392at2759"/>
<dbReference type="AlphaFoldDB" id="K8E8S9"/>
<evidence type="ECO:0000259" key="9">
    <source>
        <dbReference type="PROSITE" id="PS50119"/>
    </source>
</evidence>
<dbReference type="EMBL" id="FO082278">
    <property type="protein sequence ID" value="CCO13974.1"/>
    <property type="molecule type" value="Genomic_DNA"/>
</dbReference>
<evidence type="ECO:0000256" key="7">
    <source>
        <dbReference type="ARBA" id="ARBA00023242"/>
    </source>
</evidence>
<keyword evidence="7" id="KW-0539">Nucleus</keyword>
<evidence type="ECO:0000313" key="11">
    <source>
        <dbReference type="Proteomes" id="UP000198341"/>
    </source>
</evidence>
<dbReference type="InterPro" id="IPR049808">
    <property type="entry name" value="CONSTANS-like_Bbox1"/>
</dbReference>
<dbReference type="GO" id="GO:0009640">
    <property type="term" value="P:photomorphogenesis"/>
    <property type="evidence" value="ECO:0007669"/>
    <property type="project" value="TreeGrafter"/>
</dbReference>
<keyword evidence="8" id="KW-0863">Zinc-finger</keyword>
<evidence type="ECO:0000256" key="2">
    <source>
        <dbReference type="ARBA" id="ARBA00022723"/>
    </source>
</evidence>
<evidence type="ECO:0000256" key="8">
    <source>
        <dbReference type="PROSITE-ProRule" id="PRU00024"/>
    </source>
</evidence>
<dbReference type="KEGG" id="bpg:Bathy01g05490"/>
<dbReference type="InterPro" id="IPR000315">
    <property type="entry name" value="Znf_B-box"/>
</dbReference>
<dbReference type="PANTHER" id="PTHR31832">
    <property type="entry name" value="B-BOX ZINC FINGER PROTEIN 22"/>
    <property type="match status" value="1"/>
</dbReference>
<dbReference type="GO" id="GO:0006355">
    <property type="term" value="P:regulation of DNA-templated transcription"/>
    <property type="evidence" value="ECO:0007669"/>
    <property type="project" value="TreeGrafter"/>
</dbReference>
<keyword evidence="5" id="KW-0805">Transcription regulation</keyword>
<proteinExistence type="predicted"/>
<dbReference type="PROSITE" id="PS50119">
    <property type="entry name" value="ZF_BBOX"/>
    <property type="match status" value="1"/>
</dbReference>
<dbReference type="CDD" id="cd19821">
    <property type="entry name" value="Bbox1_BBX-like"/>
    <property type="match status" value="1"/>
</dbReference>
<keyword evidence="4" id="KW-0862">Zinc</keyword>
<organism evidence="10 11">
    <name type="scientific">Bathycoccus prasinos</name>
    <dbReference type="NCBI Taxonomy" id="41875"/>
    <lineage>
        <taxon>Eukaryota</taxon>
        <taxon>Viridiplantae</taxon>
        <taxon>Chlorophyta</taxon>
        <taxon>Mamiellophyceae</taxon>
        <taxon>Mamiellales</taxon>
        <taxon>Bathycoccaceae</taxon>
        <taxon>Bathycoccus</taxon>
    </lineage>
</organism>
<dbReference type="RefSeq" id="XP_007515095.1">
    <property type="nucleotide sequence ID" value="XM_007515033.1"/>
</dbReference>
<keyword evidence="6" id="KW-0804">Transcription</keyword>
<feature type="domain" description="B box-type" evidence="9">
    <location>
        <begin position="48"/>
        <end position="89"/>
    </location>
</feature>
<comment type="subcellular location">
    <subcellularLocation>
        <location evidence="1">Nucleus</location>
    </subcellularLocation>
</comment>
<dbReference type="InterPro" id="IPR051979">
    <property type="entry name" value="B-box_zinc_finger"/>
</dbReference>
<evidence type="ECO:0000256" key="4">
    <source>
        <dbReference type="ARBA" id="ARBA00022833"/>
    </source>
</evidence>
<keyword evidence="3" id="KW-0677">Repeat</keyword>
<name>K8E8S9_9CHLO</name>
<dbReference type="PANTHER" id="PTHR31832:SF63">
    <property type="entry name" value="B-BOX ZINC FINGER PROTEIN 23"/>
    <property type="match status" value="1"/>
</dbReference>
<dbReference type="GO" id="GO:0008270">
    <property type="term" value="F:zinc ion binding"/>
    <property type="evidence" value="ECO:0007669"/>
    <property type="project" value="UniProtKB-KW"/>
</dbReference>